<gene>
    <name evidence="2" type="primary">LOC115625322</name>
</gene>
<evidence type="ECO:0000313" key="1">
    <source>
        <dbReference type="Proteomes" id="UP000504634"/>
    </source>
</evidence>
<dbReference type="AlphaFoldDB" id="A0A6J2TM42"/>
<dbReference type="Proteomes" id="UP000504634">
    <property type="component" value="Unplaced"/>
</dbReference>
<dbReference type="SMART" id="SM00689">
    <property type="entry name" value="DM6"/>
    <property type="match status" value="1"/>
</dbReference>
<dbReference type="OrthoDB" id="7812215at2759"/>
<organism evidence="1 2">
    <name type="scientific">Drosophila lebanonensis</name>
    <name type="common">Fruit fly</name>
    <name type="synonym">Scaptodrosophila lebanonensis</name>
    <dbReference type="NCBI Taxonomy" id="7225"/>
    <lineage>
        <taxon>Eukaryota</taxon>
        <taxon>Metazoa</taxon>
        <taxon>Ecdysozoa</taxon>
        <taxon>Arthropoda</taxon>
        <taxon>Hexapoda</taxon>
        <taxon>Insecta</taxon>
        <taxon>Pterygota</taxon>
        <taxon>Neoptera</taxon>
        <taxon>Endopterygota</taxon>
        <taxon>Diptera</taxon>
        <taxon>Brachycera</taxon>
        <taxon>Muscomorpha</taxon>
        <taxon>Ephydroidea</taxon>
        <taxon>Drosophilidae</taxon>
        <taxon>Scaptodrosophila</taxon>
    </lineage>
</organism>
<evidence type="ECO:0000313" key="2">
    <source>
        <dbReference type="RefSeq" id="XP_030376203.1"/>
    </source>
</evidence>
<dbReference type="GeneID" id="115625322"/>
<dbReference type="PANTHER" id="PTHR20977">
    <property type="entry name" value="AT13385P-RELATED"/>
    <property type="match status" value="1"/>
</dbReference>
<keyword evidence="1" id="KW-1185">Reference proteome</keyword>
<dbReference type="PANTHER" id="PTHR20977:SF0">
    <property type="entry name" value="AT13385P-RELATED"/>
    <property type="match status" value="1"/>
</dbReference>
<dbReference type="RefSeq" id="XP_030376203.1">
    <property type="nucleotide sequence ID" value="XM_030520343.1"/>
</dbReference>
<accession>A0A6J2TM42</accession>
<dbReference type="Pfam" id="PF07248">
    <property type="entry name" value="DUF1431"/>
    <property type="match status" value="1"/>
</dbReference>
<proteinExistence type="predicted"/>
<name>A0A6J2TM42_DROLE</name>
<dbReference type="InterPro" id="IPR006611">
    <property type="entry name" value="DUF1431_DROsp"/>
</dbReference>
<sequence>MSGSCLCVFRGMTRKVIRLCPRVSSTVRLYSAGCEEPPADKCKKVGKDFPCGKPKLQAEKKPVPKPKEKFQSMWPNPFCDFDDPTCPYNPRFDDLYYIESDKAKRKYWQTWVSCPPVQIKKKKICCFEKTTLPPVMRRAHKKPQTACEVPPEDCRETKFDKCLRLKRRCHKAGRIPPTCKELPTPKDCVKPLTPYPAFSECKRLKSNARPLSECLCWNKPALCEVWAEWRKRNMASKIK</sequence>
<protein>
    <submittedName>
        <fullName evidence="2">Uncharacterized protein LOC115625322</fullName>
    </submittedName>
</protein>
<reference evidence="2" key="1">
    <citation type="submission" date="2025-08" db="UniProtKB">
        <authorList>
            <consortium name="RefSeq"/>
        </authorList>
    </citation>
    <scope>IDENTIFICATION</scope>
    <source>
        <strain evidence="2">11010-0011.00</strain>
        <tissue evidence="2">Whole body</tissue>
    </source>
</reference>